<evidence type="ECO:0000256" key="5">
    <source>
        <dbReference type="SAM" id="MobiDB-lite"/>
    </source>
</evidence>
<dbReference type="VEuPathDB" id="AmoebaDB:NAEGRDRAFT_82125"/>
<protein>
    <submittedName>
        <fullName evidence="6">Predicted protein</fullName>
    </submittedName>
</protein>
<keyword evidence="1" id="KW-0677">Repeat</keyword>
<dbReference type="GeneID" id="8862941"/>
<dbReference type="Pfam" id="PF13181">
    <property type="entry name" value="TPR_8"/>
    <property type="match status" value="1"/>
</dbReference>
<dbReference type="Proteomes" id="UP000006671">
    <property type="component" value="Unassembled WGS sequence"/>
</dbReference>
<dbReference type="Gene3D" id="1.25.40.10">
    <property type="entry name" value="Tetratricopeptide repeat domain"/>
    <property type="match status" value="1"/>
</dbReference>
<dbReference type="InterPro" id="IPR047150">
    <property type="entry name" value="SGT"/>
</dbReference>
<feature type="compositionally biased region" description="Polar residues" evidence="5">
    <location>
        <begin position="1"/>
        <end position="18"/>
    </location>
</feature>
<keyword evidence="4" id="KW-0175">Coiled coil</keyword>
<dbReference type="RefSeq" id="XP_002669581.1">
    <property type="nucleotide sequence ID" value="XM_002669535.1"/>
</dbReference>
<dbReference type="InParanoid" id="D2W2C3"/>
<evidence type="ECO:0000313" key="6">
    <source>
        <dbReference type="EMBL" id="EFC36837.1"/>
    </source>
</evidence>
<gene>
    <name evidence="6" type="ORF">NAEGRDRAFT_82125</name>
</gene>
<reference evidence="6 7" key="1">
    <citation type="journal article" date="2010" name="Cell">
        <title>The genome of Naegleria gruberi illuminates early eukaryotic versatility.</title>
        <authorList>
            <person name="Fritz-Laylin L.K."/>
            <person name="Prochnik S.E."/>
            <person name="Ginger M.L."/>
            <person name="Dacks J.B."/>
            <person name="Carpenter M.L."/>
            <person name="Field M.C."/>
            <person name="Kuo A."/>
            <person name="Paredez A."/>
            <person name="Chapman J."/>
            <person name="Pham J."/>
            <person name="Shu S."/>
            <person name="Neupane R."/>
            <person name="Cipriano M."/>
            <person name="Mancuso J."/>
            <person name="Tu H."/>
            <person name="Salamov A."/>
            <person name="Lindquist E."/>
            <person name="Shapiro H."/>
            <person name="Lucas S."/>
            <person name="Grigoriev I.V."/>
            <person name="Cande W.Z."/>
            <person name="Fulton C."/>
            <person name="Rokhsar D.S."/>
            <person name="Dawson S.C."/>
        </authorList>
    </citation>
    <scope>NUCLEOTIDE SEQUENCE [LARGE SCALE GENOMIC DNA]</scope>
    <source>
        <strain evidence="6 7">NEG-M</strain>
    </source>
</reference>
<dbReference type="InterPro" id="IPR011990">
    <property type="entry name" value="TPR-like_helical_dom_sf"/>
</dbReference>
<feature type="region of interest" description="Disordered" evidence="5">
    <location>
        <begin position="1"/>
        <end position="32"/>
    </location>
</feature>
<feature type="repeat" description="TPR" evidence="3">
    <location>
        <begin position="169"/>
        <end position="202"/>
    </location>
</feature>
<name>D2W2C3_NAEGR</name>
<feature type="compositionally biased region" description="Low complexity" evidence="5">
    <location>
        <begin position="19"/>
        <end position="29"/>
    </location>
</feature>
<sequence>MQQQQEPSTPTIQEAISNTPTTPTTPTTTQKNKPNEFIVAQASRYIYSLYEYNSKLTGHTVLLSQQDIQYQVYRYLEKLEQAGYKKKEQGQAVELFNKQLANLYKEEGNKYLKNKKFATAVDLYISACLIAPEQAVYYSNLASALFFCKRVEESEQACSFAIMLDPNYSKAYSRMAKVKETLNKYEEAIRNYEKAIELESSQSVKETLIKQVNELKLKMNK</sequence>
<dbReference type="InterPro" id="IPR019734">
    <property type="entry name" value="TPR_rpt"/>
</dbReference>
<dbReference type="GO" id="GO:0060090">
    <property type="term" value="F:molecular adaptor activity"/>
    <property type="evidence" value="ECO:0007669"/>
    <property type="project" value="TreeGrafter"/>
</dbReference>
<dbReference type="eggNOG" id="KOG0553">
    <property type="taxonomic scope" value="Eukaryota"/>
</dbReference>
<dbReference type="PANTHER" id="PTHR45831:SF2">
    <property type="entry name" value="LD24721P"/>
    <property type="match status" value="1"/>
</dbReference>
<dbReference type="PANTHER" id="PTHR45831">
    <property type="entry name" value="LD24721P"/>
    <property type="match status" value="1"/>
</dbReference>
<dbReference type="GO" id="GO:0006620">
    <property type="term" value="P:post-translational protein targeting to endoplasmic reticulum membrane"/>
    <property type="evidence" value="ECO:0007669"/>
    <property type="project" value="TreeGrafter"/>
</dbReference>
<evidence type="ECO:0000256" key="1">
    <source>
        <dbReference type="ARBA" id="ARBA00022737"/>
    </source>
</evidence>
<dbReference type="GO" id="GO:0016020">
    <property type="term" value="C:membrane"/>
    <property type="evidence" value="ECO:0007669"/>
    <property type="project" value="TreeGrafter"/>
</dbReference>
<keyword evidence="2 3" id="KW-0802">TPR repeat</keyword>
<dbReference type="SUPFAM" id="SSF48452">
    <property type="entry name" value="TPR-like"/>
    <property type="match status" value="1"/>
</dbReference>
<evidence type="ECO:0000256" key="3">
    <source>
        <dbReference type="PROSITE-ProRule" id="PRU00339"/>
    </source>
</evidence>
<dbReference type="SMART" id="SM00028">
    <property type="entry name" value="TPR"/>
    <property type="match status" value="3"/>
</dbReference>
<dbReference type="PROSITE" id="PS50293">
    <property type="entry name" value="TPR_REGION"/>
    <property type="match status" value="1"/>
</dbReference>
<dbReference type="PROSITE" id="PS50005">
    <property type="entry name" value="TPR"/>
    <property type="match status" value="1"/>
</dbReference>
<dbReference type="OMA" id="HSLHESH"/>
<accession>D2W2C3</accession>
<proteinExistence type="predicted"/>
<dbReference type="STRING" id="5762.D2W2C3"/>
<evidence type="ECO:0000313" key="7">
    <source>
        <dbReference type="Proteomes" id="UP000006671"/>
    </source>
</evidence>
<dbReference type="AlphaFoldDB" id="D2W2C3"/>
<organism evidence="7">
    <name type="scientific">Naegleria gruberi</name>
    <name type="common">Amoeba</name>
    <dbReference type="NCBI Taxonomy" id="5762"/>
    <lineage>
        <taxon>Eukaryota</taxon>
        <taxon>Discoba</taxon>
        <taxon>Heterolobosea</taxon>
        <taxon>Tetramitia</taxon>
        <taxon>Eutetramitia</taxon>
        <taxon>Vahlkampfiidae</taxon>
        <taxon>Naegleria</taxon>
    </lineage>
</organism>
<evidence type="ECO:0000256" key="2">
    <source>
        <dbReference type="ARBA" id="ARBA00022803"/>
    </source>
</evidence>
<dbReference type="KEGG" id="ngr:NAEGRDRAFT_82125"/>
<feature type="coiled-coil region" evidence="4">
    <location>
        <begin position="168"/>
        <end position="218"/>
    </location>
</feature>
<dbReference type="OrthoDB" id="2423701at2759"/>
<keyword evidence="7" id="KW-1185">Reference proteome</keyword>
<dbReference type="GO" id="GO:0072380">
    <property type="term" value="C:TRC complex"/>
    <property type="evidence" value="ECO:0007669"/>
    <property type="project" value="TreeGrafter"/>
</dbReference>
<evidence type="ECO:0000256" key="4">
    <source>
        <dbReference type="SAM" id="Coils"/>
    </source>
</evidence>
<dbReference type="EMBL" id="GG738925">
    <property type="protein sequence ID" value="EFC36837.1"/>
    <property type="molecule type" value="Genomic_DNA"/>
</dbReference>